<dbReference type="Pfam" id="PF00563">
    <property type="entry name" value="EAL"/>
    <property type="match status" value="1"/>
</dbReference>
<evidence type="ECO:0000313" key="2">
    <source>
        <dbReference type="EMBL" id="ADI28497.1"/>
    </source>
</evidence>
<dbReference type="PANTHER" id="PTHR33121">
    <property type="entry name" value="CYCLIC DI-GMP PHOSPHODIESTERASE PDEF"/>
    <property type="match status" value="1"/>
</dbReference>
<dbReference type="KEGG" id="meh:M301_0109"/>
<dbReference type="Proteomes" id="UP000000383">
    <property type="component" value="Chromosome"/>
</dbReference>
<dbReference type="OrthoDB" id="9813903at2"/>
<dbReference type="PANTHER" id="PTHR33121:SF76">
    <property type="entry name" value="SIGNALING PROTEIN"/>
    <property type="match status" value="1"/>
</dbReference>
<evidence type="ECO:0000313" key="3">
    <source>
        <dbReference type="Proteomes" id="UP000000383"/>
    </source>
</evidence>
<dbReference type="SMART" id="SM00052">
    <property type="entry name" value="EAL"/>
    <property type="match status" value="1"/>
</dbReference>
<dbReference type="Gene3D" id="3.20.20.450">
    <property type="entry name" value="EAL domain"/>
    <property type="match status" value="1"/>
</dbReference>
<proteinExistence type="predicted"/>
<reference evidence="3" key="1">
    <citation type="submission" date="2010-05" db="EMBL/GenBank/DDBJ databases">
        <title>Complete sequence of Methylotenera sp. 301.</title>
        <authorList>
            <person name="Lucas S."/>
            <person name="Copeland A."/>
            <person name="Lapidus A."/>
            <person name="Cheng J.-F."/>
            <person name="Bruce D."/>
            <person name="Goodwin L."/>
            <person name="Pitluck S."/>
            <person name="Clum A."/>
            <person name="Land M."/>
            <person name="Hauser L."/>
            <person name="Kyrpides N."/>
            <person name="Ivanova N."/>
            <person name="Chistoservova L."/>
            <person name="Kalyuzhnaya M."/>
            <person name="Woyke T."/>
        </authorList>
    </citation>
    <scope>NUCLEOTIDE SEQUENCE [LARGE SCALE GENOMIC DNA]</scope>
    <source>
        <strain evidence="3">301</strain>
    </source>
</reference>
<feature type="domain" description="EAL" evidence="1">
    <location>
        <begin position="36"/>
        <end position="287"/>
    </location>
</feature>
<sequence>MTQQPIAAPPIASHVEQLRLQLKESLLLDFDEYGLAEQFTGEFNSTFVGVRLNTAFQPIYDSEAGDLYGHEALLRPTLGSELASAPEFAFTYAEQAGKLVEFDRVSRTLHVLNFRQIYAENGLLFLNVHPKLLVSVNEHGKVFERILHANSVPTERIVIEIQEALIEHDQQLSDAINNYRDRGYRIAIDRFGSDQSHIDRLWKFTPDFVKLDLNLIQQAETNVRVRNALPGLVKIIQDIGAKPVITGIETQNQLDIAIESGGTLFQGYFLAKPVTAKELQPSSLFKRSPSIVNVREAA</sequence>
<dbReference type="GO" id="GO:0071111">
    <property type="term" value="F:cyclic-guanylate-specific phosphodiesterase activity"/>
    <property type="evidence" value="ECO:0007669"/>
    <property type="project" value="InterPro"/>
</dbReference>
<name>D7DKB2_METV0</name>
<dbReference type="CDD" id="cd01948">
    <property type="entry name" value="EAL"/>
    <property type="match status" value="1"/>
</dbReference>
<dbReference type="PROSITE" id="PS50883">
    <property type="entry name" value="EAL"/>
    <property type="match status" value="1"/>
</dbReference>
<dbReference type="InterPro" id="IPR050706">
    <property type="entry name" value="Cyclic-di-GMP_PDE-like"/>
</dbReference>
<reference evidence="2 3" key="2">
    <citation type="journal article" date="2011" name="J. Bacteriol.">
        <title>Genomes of three methylotrophs from a single niche uncover genetic and metabolic divergence of Methylophilaceae.</title>
        <authorList>
            <person name="Lapidus A."/>
            <person name="Clum A."/>
            <person name="Labutti K."/>
            <person name="Kaluzhnaya M.G."/>
            <person name="Lim S."/>
            <person name="Beck D.A."/>
            <person name="Glavina Del Rio T."/>
            <person name="Nolan M."/>
            <person name="Mavromatis K."/>
            <person name="Huntemann M."/>
            <person name="Lucas S."/>
            <person name="Lidstrom M.E."/>
            <person name="Ivanova N."/>
            <person name="Chistoserdova L."/>
        </authorList>
    </citation>
    <scope>NUCLEOTIDE SEQUENCE [LARGE SCALE GENOMIC DNA]</scope>
    <source>
        <strain evidence="2 3">301</strain>
    </source>
</reference>
<organism evidence="2 3">
    <name type="scientific">Methylotenera versatilis (strain 301)</name>
    <dbReference type="NCBI Taxonomy" id="666681"/>
    <lineage>
        <taxon>Bacteria</taxon>
        <taxon>Pseudomonadati</taxon>
        <taxon>Pseudomonadota</taxon>
        <taxon>Betaproteobacteria</taxon>
        <taxon>Nitrosomonadales</taxon>
        <taxon>Methylophilaceae</taxon>
        <taxon>Methylotenera</taxon>
    </lineage>
</organism>
<dbReference type="EMBL" id="CP002056">
    <property type="protein sequence ID" value="ADI28497.1"/>
    <property type="molecule type" value="Genomic_DNA"/>
</dbReference>
<dbReference type="STRING" id="666681.M301_0109"/>
<dbReference type="InterPro" id="IPR001633">
    <property type="entry name" value="EAL_dom"/>
</dbReference>
<keyword evidence="3" id="KW-1185">Reference proteome</keyword>
<gene>
    <name evidence="2" type="ordered locus">M301_0109</name>
</gene>
<dbReference type="InterPro" id="IPR035919">
    <property type="entry name" value="EAL_sf"/>
</dbReference>
<dbReference type="AlphaFoldDB" id="D7DKB2"/>
<dbReference type="eggNOG" id="COG2200">
    <property type="taxonomic scope" value="Bacteria"/>
</dbReference>
<evidence type="ECO:0000259" key="1">
    <source>
        <dbReference type="PROSITE" id="PS50883"/>
    </source>
</evidence>
<protein>
    <submittedName>
        <fullName evidence="2">Diguanylate phosphodiesterase</fullName>
    </submittedName>
</protein>
<dbReference type="RefSeq" id="WP_013146814.1">
    <property type="nucleotide sequence ID" value="NC_014207.1"/>
</dbReference>
<accession>D7DKB2</accession>
<dbReference type="HOGENOM" id="CLU_000445_70_50_4"/>
<dbReference type="SUPFAM" id="SSF141868">
    <property type="entry name" value="EAL domain-like"/>
    <property type="match status" value="1"/>
</dbReference>